<dbReference type="InterPro" id="IPR036086">
    <property type="entry name" value="ParB/Sulfiredoxin_sf"/>
</dbReference>
<dbReference type="GO" id="GO:0007059">
    <property type="term" value="P:chromosome segregation"/>
    <property type="evidence" value="ECO:0007669"/>
    <property type="project" value="TreeGrafter"/>
</dbReference>
<dbReference type="CDD" id="cd16410">
    <property type="entry name" value="ParB_N_like"/>
    <property type="match status" value="1"/>
</dbReference>
<evidence type="ECO:0000313" key="3">
    <source>
        <dbReference type="Proteomes" id="UP001221217"/>
    </source>
</evidence>
<name>A0AAJ1IF60_9SPIO</name>
<organism evidence="2 3">
    <name type="scientific">Candidatus Thalassospirochaeta sargassi</name>
    <dbReference type="NCBI Taxonomy" id="3119039"/>
    <lineage>
        <taxon>Bacteria</taxon>
        <taxon>Pseudomonadati</taxon>
        <taxon>Spirochaetota</taxon>
        <taxon>Spirochaetia</taxon>
        <taxon>Spirochaetales</taxon>
        <taxon>Spirochaetaceae</taxon>
        <taxon>Candidatus Thalassospirochaeta</taxon>
    </lineage>
</organism>
<evidence type="ECO:0000313" key="2">
    <source>
        <dbReference type="EMBL" id="MDC7226688.1"/>
    </source>
</evidence>
<dbReference type="GO" id="GO:0005694">
    <property type="term" value="C:chromosome"/>
    <property type="evidence" value="ECO:0007669"/>
    <property type="project" value="TreeGrafter"/>
</dbReference>
<dbReference type="SUPFAM" id="SSF110849">
    <property type="entry name" value="ParB/Sulfiredoxin"/>
    <property type="match status" value="1"/>
</dbReference>
<accession>A0AAJ1IF60</accession>
<dbReference type="SMART" id="SM00470">
    <property type="entry name" value="ParB"/>
    <property type="match status" value="1"/>
</dbReference>
<proteinExistence type="predicted"/>
<evidence type="ECO:0000259" key="1">
    <source>
        <dbReference type="SMART" id="SM00470"/>
    </source>
</evidence>
<dbReference type="PANTHER" id="PTHR33375">
    <property type="entry name" value="CHROMOSOME-PARTITIONING PROTEIN PARB-RELATED"/>
    <property type="match status" value="1"/>
</dbReference>
<dbReference type="InterPro" id="IPR003115">
    <property type="entry name" value="ParB_N"/>
</dbReference>
<dbReference type="Proteomes" id="UP001221217">
    <property type="component" value="Unassembled WGS sequence"/>
</dbReference>
<feature type="domain" description="ParB-like N-terminal" evidence="1">
    <location>
        <begin position="1"/>
        <end position="85"/>
    </location>
</feature>
<protein>
    <submittedName>
        <fullName evidence="2">ParB N-terminal domain-containing protein</fullName>
    </submittedName>
</protein>
<sequence length="134" mass="15643">MQMSIDEIIVRKRLRRDLGDLDELAESLQKHGLLNPIIVNNKKVLLAGERRLESAKLLGWKTIPVRILDNPSTIQSLEIEIEENMHRKAFTPDETIDAFDKLEKLRNPGFFRRFLNAIKSFFIKIVSIFKRLES</sequence>
<dbReference type="InterPro" id="IPR050336">
    <property type="entry name" value="Chromosome_partition/occlusion"/>
</dbReference>
<gene>
    <name evidence="2" type="ORF">PQJ61_07975</name>
</gene>
<comment type="caution">
    <text evidence="2">The sequence shown here is derived from an EMBL/GenBank/DDBJ whole genome shotgun (WGS) entry which is preliminary data.</text>
</comment>
<dbReference type="EMBL" id="JAQQAL010000016">
    <property type="protein sequence ID" value="MDC7226688.1"/>
    <property type="molecule type" value="Genomic_DNA"/>
</dbReference>
<reference evidence="2 3" key="1">
    <citation type="submission" date="2022-12" db="EMBL/GenBank/DDBJ databases">
        <title>Metagenome assembled genome from gulf of manar.</title>
        <authorList>
            <person name="Kohli P."/>
            <person name="Pk S."/>
            <person name="Venkata Ramana C."/>
            <person name="Sasikala C."/>
        </authorList>
    </citation>
    <scope>NUCLEOTIDE SEQUENCE [LARGE SCALE GENOMIC DNA]</scope>
    <source>
        <strain evidence="2">JB008</strain>
    </source>
</reference>
<dbReference type="GO" id="GO:0045881">
    <property type="term" value="P:positive regulation of sporulation resulting in formation of a cellular spore"/>
    <property type="evidence" value="ECO:0007669"/>
    <property type="project" value="TreeGrafter"/>
</dbReference>
<dbReference type="Gene3D" id="3.90.1530.10">
    <property type="entry name" value="Conserved hypothetical protein from pyrococcus furiosus pfu- 392566-001, ParB domain"/>
    <property type="match status" value="1"/>
</dbReference>
<dbReference type="AlphaFoldDB" id="A0AAJ1IF60"/>
<dbReference type="PANTHER" id="PTHR33375:SF1">
    <property type="entry name" value="CHROMOSOME-PARTITIONING PROTEIN PARB-RELATED"/>
    <property type="match status" value="1"/>
</dbReference>
<dbReference type="Pfam" id="PF02195">
    <property type="entry name" value="ParB_N"/>
    <property type="match status" value="1"/>
</dbReference>